<dbReference type="EMBL" id="DMBR01000098">
    <property type="protein sequence ID" value="HAE93583.1"/>
    <property type="molecule type" value="Genomic_DNA"/>
</dbReference>
<dbReference type="OrthoDB" id="7596780at2"/>
<dbReference type="AlphaFoldDB" id="A0A356W5R4"/>
<feature type="signal peptide" evidence="1">
    <location>
        <begin position="1"/>
        <end position="20"/>
    </location>
</feature>
<evidence type="ECO:0000313" key="5">
    <source>
        <dbReference type="Proteomes" id="UP000263957"/>
    </source>
</evidence>
<reference evidence="4 5" key="1">
    <citation type="journal article" date="2018" name="Nat. Biotechnol.">
        <title>A standardized bacterial taxonomy based on genome phylogeny substantially revises the tree of life.</title>
        <authorList>
            <person name="Parks D.H."/>
            <person name="Chuvochina M."/>
            <person name="Waite D.W."/>
            <person name="Rinke C."/>
            <person name="Skarshewski A."/>
            <person name="Chaumeil P.A."/>
            <person name="Hugenholtz P."/>
        </authorList>
    </citation>
    <scope>NUCLEOTIDE SEQUENCE [LARGE SCALE GENOMIC DNA]</scope>
    <source>
        <strain evidence="3">UBA10378</strain>
        <strain evidence="2">UBA8557</strain>
    </source>
</reference>
<evidence type="ECO:0000313" key="3">
    <source>
        <dbReference type="EMBL" id="HBQ48967.1"/>
    </source>
</evidence>
<proteinExistence type="predicted"/>
<dbReference type="RefSeq" id="WP_155841808.1">
    <property type="nucleotide sequence ID" value="NZ_AWFH01000012.1"/>
</dbReference>
<gene>
    <name evidence="2" type="ORF">DCG65_03425</name>
    <name evidence="3" type="ORF">DD728_08785</name>
</gene>
<dbReference type="Proteomes" id="UP000263957">
    <property type="component" value="Unassembled WGS sequence"/>
</dbReference>
<name>A0A356W5R4_9PROT</name>
<organism evidence="3 5">
    <name type="scientific">Hyphomonas atlantica</name>
    <dbReference type="NCBI Taxonomy" id="1280948"/>
    <lineage>
        <taxon>Bacteria</taxon>
        <taxon>Pseudomonadati</taxon>
        <taxon>Pseudomonadota</taxon>
        <taxon>Alphaproteobacteria</taxon>
        <taxon>Hyphomonadales</taxon>
        <taxon>Hyphomonadaceae</taxon>
        <taxon>Hyphomonas</taxon>
    </lineage>
</organism>
<evidence type="ECO:0000313" key="4">
    <source>
        <dbReference type="Proteomes" id="UP000259173"/>
    </source>
</evidence>
<evidence type="ECO:0000313" key="2">
    <source>
        <dbReference type="EMBL" id="HAE93583.1"/>
    </source>
</evidence>
<accession>A0A356W5R4</accession>
<dbReference type="EMBL" id="DOGS01000178">
    <property type="protein sequence ID" value="HBQ48967.1"/>
    <property type="molecule type" value="Genomic_DNA"/>
</dbReference>
<evidence type="ECO:0000256" key="1">
    <source>
        <dbReference type="SAM" id="SignalP"/>
    </source>
</evidence>
<dbReference type="Proteomes" id="UP000259173">
    <property type="component" value="Unassembled WGS sequence"/>
</dbReference>
<comment type="caution">
    <text evidence="3">The sequence shown here is derived from an EMBL/GenBank/DDBJ whole genome shotgun (WGS) entry which is preliminary data.</text>
</comment>
<feature type="chain" id="PRO_5036331032" evidence="1">
    <location>
        <begin position="21"/>
        <end position="166"/>
    </location>
</feature>
<keyword evidence="1" id="KW-0732">Signal</keyword>
<protein>
    <submittedName>
        <fullName evidence="3">Uncharacterized protein</fullName>
    </submittedName>
</protein>
<sequence>MTRFWCITGMIIALGAPAVAEEISTEDVYACTAIETDAERLACYDAAVGRLQAAEEAGEVTTVTRKEVEQVQKDSFGFSIPSLPSIVLGKSGEDGNLTEVTQPVKSIRGGRGSLIVYLENGQIWRQTDSKAIRNSGQSEAQIYEAALGSYKIKLDGGLAFRAERIK</sequence>